<proteinExistence type="inferred from homology"/>
<feature type="domain" description="Transglycosylase SLT" evidence="3">
    <location>
        <begin position="243"/>
        <end position="324"/>
    </location>
</feature>
<dbReference type="InterPro" id="IPR008258">
    <property type="entry name" value="Transglycosylase_SLT_dom_1"/>
</dbReference>
<feature type="region of interest" description="Disordered" evidence="2">
    <location>
        <begin position="150"/>
        <end position="177"/>
    </location>
</feature>
<accession>A0A090FNB2</accession>
<evidence type="ECO:0000256" key="2">
    <source>
        <dbReference type="SAM" id="MobiDB-lite"/>
    </source>
</evidence>
<dbReference type="Pfam" id="PF01464">
    <property type="entry name" value="SLT"/>
    <property type="match status" value="1"/>
</dbReference>
<evidence type="ECO:0000256" key="1">
    <source>
        <dbReference type="ARBA" id="ARBA00009387"/>
    </source>
</evidence>
<dbReference type="AlphaFoldDB" id="A0A090FNB2"/>
<organism evidence="4 5">
    <name type="scientific">Mesorhizobium plurifarium</name>
    <dbReference type="NCBI Taxonomy" id="69974"/>
    <lineage>
        <taxon>Bacteria</taxon>
        <taxon>Pseudomonadati</taxon>
        <taxon>Pseudomonadota</taxon>
        <taxon>Alphaproteobacteria</taxon>
        <taxon>Hyphomicrobiales</taxon>
        <taxon>Phyllobacteriaceae</taxon>
        <taxon>Mesorhizobium</taxon>
    </lineage>
</organism>
<dbReference type="InterPro" id="IPR023346">
    <property type="entry name" value="Lysozyme-like_dom_sf"/>
</dbReference>
<evidence type="ECO:0000313" key="4">
    <source>
        <dbReference type="EMBL" id="CDX43159.1"/>
    </source>
</evidence>
<comment type="similarity">
    <text evidence="1">Belongs to the virb1 family.</text>
</comment>
<sequence length="364" mass="37683">MAFPPCYRHPKTACWPRLPGVNRWCKDSLTTDKPDLHGLPAKIIFTALGVLVAAAGLSGCTSTSQMKAAPALAAASTPAVADDTPTLALPETVAVLPEPSGLAQVQTAALAGDAVAMSTAPGAPATQGALLPPPVQPGATLAQPAAFAGATPMAGQFPPPPVLTAGGSPTSPGSIKQGASIKQAAVYTTAGMAMPVTGQSAKVAPMPGVQQAAYVVPGNPALLAAPGQPEQHASGPRGEIERLIEKYSAIYEVPVELVRHVVNRESTFNPKAYNHGHWGLMQIKHATARGMGYDGPAAGLFDAETNLKYAVKYLRGAWLVSGGNAKRADTLYQTGYYYDAKRKGLLEATGLGVDRKRRRLQPDA</sequence>
<dbReference type="SUPFAM" id="SSF53955">
    <property type="entry name" value="Lysozyme-like"/>
    <property type="match status" value="1"/>
</dbReference>
<protein>
    <submittedName>
        <fullName evidence="4">Lytic transglycosylase catalytic</fullName>
    </submittedName>
</protein>
<name>A0A090FNB2_MESPL</name>
<reference evidence="4 5" key="1">
    <citation type="submission" date="2014-08" db="EMBL/GenBank/DDBJ databases">
        <authorList>
            <person name="Moulin Lionel"/>
        </authorList>
    </citation>
    <scope>NUCLEOTIDE SEQUENCE [LARGE SCALE GENOMIC DNA]</scope>
</reference>
<evidence type="ECO:0000259" key="3">
    <source>
        <dbReference type="Pfam" id="PF01464"/>
    </source>
</evidence>
<dbReference type="Proteomes" id="UP000046373">
    <property type="component" value="Unassembled WGS sequence"/>
</dbReference>
<dbReference type="Gene3D" id="1.10.530.10">
    <property type="match status" value="1"/>
</dbReference>
<dbReference type="EMBL" id="CCNB01000043">
    <property type="protein sequence ID" value="CDX43159.1"/>
    <property type="molecule type" value="Genomic_DNA"/>
</dbReference>
<gene>
    <name evidence="4" type="ORF">MPLDJ20_60131</name>
</gene>
<evidence type="ECO:0000313" key="5">
    <source>
        <dbReference type="Proteomes" id="UP000046373"/>
    </source>
</evidence>